<dbReference type="Proteomes" id="UP000318571">
    <property type="component" value="Chromosome 1"/>
</dbReference>
<feature type="compositionally biased region" description="Basic and acidic residues" evidence="7">
    <location>
        <begin position="305"/>
        <end position="316"/>
    </location>
</feature>
<feature type="domain" description="BZIP" evidence="8">
    <location>
        <begin position="307"/>
        <end position="370"/>
    </location>
</feature>
<evidence type="ECO:0000259" key="8">
    <source>
        <dbReference type="PROSITE" id="PS50217"/>
    </source>
</evidence>
<dbReference type="InterPro" id="IPR004827">
    <property type="entry name" value="bZIP"/>
</dbReference>
<keyword evidence="3" id="KW-0805">Transcription regulation</keyword>
<keyword evidence="5" id="KW-0804">Transcription</keyword>
<keyword evidence="6" id="KW-0539">Nucleus</keyword>
<protein>
    <recommendedName>
        <fullName evidence="8">BZIP domain-containing protein</fullName>
    </recommendedName>
</protein>
<feature type="compositionally biased region" description="Basic residues" evidence="7">
    <location>
        <begin position="291"/>
        <end position="301"/>
    </location>
</feature>
<name>A0A553NTF4_TIGCA</name>
<dbReference type="SMART" id="SM00338">
    <property type="entry name" value="BRLZ"/>
    <property type="match status" value="1"/>
</dbReference>
<evidence type="ECO:0000313" key="10">
    <source>
        <dbReference type="Proteomes" id="UP000318571"/>
    </source>
</evidence>
<evidence type="ECO:0000256" key="5">
    <source>
        <dbReference type="ARBA" id="ARBA00023163"/>
    </source>
</evidence>
<feature type="compositionally biased region" description="Low complexity" evidence="7">
    <location>
        <begin position="95"/>
        <end position="108"/>
    </location>
</feature>
<dbReference type="GO" id="GO:0005634">
    <property type="term" value="C:nucleus"/>
    <property type="evidence" value="ECO:0007669"/>
    <property type="project" value="UniProtKB-SubCell"/>
</dbReference>
<reference evidence="9 10" key="1">
    <citation type="journal article" date="2018" name="Nat. Ecol. Evol.">
        <title>Genomic signatures of mitonuclear coevolution across populations of Tigriopus californicus.</title>
        <authorList>
            <person name="Barreto F.S."/>
            <person name="Watson E.T."/>
            <person name="Lima T.G."/>
            <person name="Willett C.S."/>
            <person name="Edmands S."/>
            <person name="Li W."/>
            <person name="Burton R.S."/>
        </authorList>
    </citation>
    <scope>NUCLEOTIDE SEQUENCE [LARGE SCALE GENOMIC DNA]</scope>
    <source>
        <strain evidence="9 10">San Diego</strain>
    </source>
</reference>
<dbReference type="PANTHER" id="PTHR13044">
    <property type="entry name" value="ACTIVATING TRANSCRIPTION FACTOR ATF 4/5"/>
    <property type="match status" value="1"/>
</dbReference>
<sequence length="376" mass="41184">MFSMMEMDLQEFGDFPDLFSNDLLVDAIQDTTGDAACYHDPLAGPVNINQQDEDIQAIKKENNIFHDFLAFAQEVNAQQIQETPTTPSWSDSEAVSGPVSPSYSTSSGFGDEDVAMNVNDTQTLISEMEEFLVAHETQSVDNSLDSSVDSLSPKVGNDRILDDLMTGNVTVDFKESQNNTSVLKGIEQSLSGCMSINNISEIITEDGQKIVIVIANDSFDNVPSPSGNTLTDQSAPSPVPLSMLAPSPQSSYASPSPASTFSDDTADSDWSPSTNDEAPGKQVRKTIGARAAKRGPYKRSTHSTNIKDKKERKKLQNVEAARRYRDKKKNEQSTIETEESILEKRNLTLQGKVSDIESEIKTLKKLMVELGLIKVE</sequence>
<dbReference type="PANTHER" id="PTHR13044:SF14">
    <property type="entry name" value="CRYPTOCEPHAL, ISOFORM A"/>
    <property type="match status" value="1"/>
</dbReference>
<feature type="compositionally biased region" description="Low complexity" evidence="7">
    <location>
        <begin position="245"/>
        <end position="263"/>
    </location>
</feature>
<evidence type="ECO:0000256" key="2">
    <source>
        <dbReference type="ARBA" id="ARBA00007163"/>
    </source>
</evidence>
<dbReference type="PROSITE" id="PS50217">
    <property type="entry name" value="BZIP"/>
    <property type="match status" value="1"/>
</dbReference>
<evidence type="ECO:0000313" key="9">
    <source>
        <dbReference type="EMBL" id="TRY68703.1"/>
    </source>
</evidence>
<keyword evidence="4" id="KW-0238">DNA-binding</keyword>
<dbReference type="Gene3D" id="1.20.5.170">
    <property type="match status" value="1"/>
</dbReference>
<dbReference type="STRING" id="6832.A0A553NTF4"/>
<comment type="caution">
    <text evidence="9">The sequence shown here is derived from an EMBL/GenBank/DDBJ whole genome shotgun (WGS) entry which is preliminary data.</text>
</comment>
<feature type="compositionally biased region" description="Polar residues" evidence="7">
    <location>
        <begin position="80"/>
        <end position="93"/>
    </location>
</feature>
<dbReference type="GO" id="GO:0001228">
    <property type="term" value="F:DNA-binding transcription activator activity, RNA polymerase II-specific"/>
    <property type="evidence" value="ECO:0007669"/>
    <property type="project" value="TreeGrafter"/>
</dbReference>
<dbReference type="GO" id="GO:0000977">
    <property type="term" value="F:RNA polymerase II transcription regulatory region sequence-specific DNA binding"/>
    <property type="evidence" value="ECO:0007669"/>
    <property type="project" value="TreeGrafter"/>
</dbReference>
<evidence type="ECO:0000256" key="1">
    <source>
        <dbReference type="ARBA" id="ARBA00004123"/>
    </source>
</evidence>
<comment type="similarity">
    <text evidence="2">Belongs to the bZIP family.</text>
</comment>
<dbReference type="InterPro" id="IPR046347">
    <property type="entry name" value="bZIP_sf"/>
</dbReference>
<organism evidence="9 10">
    <name type="scientific">Tigriopus californicus</name>
    <name type="common">Marine copepod</name>
    <dbReference type="NCBI Taxonomy" id="6832"/>
    <lineage>
        <taxon>Eukaryota</taxon>
        <taxon>Metazoa</taxon>
        <taxon>Ecdysozoa</taxon>
        <taxon>Arthropoda</taxon>
        <taxon>Crustacea</taxon>
        <taxon>Multicrustacea</taxon>
        <taxon>Hexanauplia</taxon>
        <taxon>Copepoda</taxon>
        <taxon>Harpacticoida</taxon>
        <taxon>Harpacticidae</taxon>
        <taxon>Tigriopus</taxon>
    </lineage>
</organism>
<proteinExistence type="inferred from homology"/>
<keyword evidence="10" id="KW-1185">Reference proteome</keyword>
<gene>
    <name evidence="9" type="ORF">TCAL_02459</name>
</gene>
<comment type="subcellular location">
    <subcellularLocation>
        <location evidence="1">Nucleus</location>
    </subcellularLocation>
</comment>
<feature type="region of interest" description="Disordered" evidence="7">
    <location>
        <begin position="223"/>
        <end position="316"/>
    </location>
</feature>
<evidence type="ECO:0000256" key="6">
    <source>
        <dbReference type="ARBA" id="ARBA00023242"/>
    </source>
</evidence>
<dbReference type="CDD" id="cd14692">
    <property type="entry name" value="bZIP_ATF4"/>
    <property type="match status" value="1"/>
</dbReference>
<feature type="compositionally biased region" description="Polar residues" evidence="7">
    <location>
        <begin position="223"/>
        <end position="236"/>
    </location>
</feature>
<dbReference type="SUPFAM" id="SSF57959">
    <property type="entry name" value="Leucine zipper domain"/>
    <property type="match status" value="1"/>
</dbReference>
<evidence type="ECO:0000256" key="4">
    <source>
        <dbReference type="ARBA" id="ARBA00023125"/>
    </source>
</evidence>
<accession>A0A553NTF4</accession>
<dbReference type="AlphaFoldDB" id="A0A553NTF4"/>
<evidence type="ECO:0000256" key="7">
    <source>
        <dbReference type="SAM" id="MobiDB-lite"/>
    </source>
</evidence>
<dbReference type="EMBL" id="VCGU01000010">
    <property type="protein sequence ID" value="TRY68703.1"/>
    <property type="molecule type" value="Genomic_DNA"/>
</dbReference>
<evidence type="ECO:0000256" key="3">
    <source>
        <dbReference type="ARBA" id="ARBA00023015"/>
    </source>
</evidence>
<dbReference type="OrthoDB" id="5847285at2759"/>
<feature type="region of interest" description="Disordered" evidence="7">
    <location>
        <begin position="80"/>
        <end position="113"/>
    </location>
</feature>
<dbReference type="Pfam" id="PF00170">
    <property type="entry name" value="bZIP_1"/>
    <property type="match status" value="1"/>
</dbReference>